<protein>
    <submittedName>
        <fullName evidence="7">Serine/Threonine kinase domain protein</fullName>
    </submittedName>
</protein>
<keyword evidence="2" id="KW-0547">Nucleotide-binding</keyword>
<evidence type="ECO:0000256" key="3">
    <source>
        <dbReference type="ARBA" id="ARBA00022777"/>
    </source>
</evidence>
<name>W7XI35_TETTS</name>
<dbReference type="KEGG" id="tet:TTHERM_000486979"/>
<dbReference type="GeneID" id="24439231"/>
<keyword evidence="8" id="KW-1185">Reference proteome</keyword>
<evidence type="ECO:0000256" key="1">
    <source>
        <dbReference type="ARBA" id="ARBA00022679"/>
    </source>
</evidence>
<feature type="compositionally biased region" description="Low complexity" evidence="5">
    <location>
        <begin position="326"/>
        <end position="336"/>
    </location>
</feature>
<reference evidence="8" key="1">
    <citation type="journal article" date="2006" name="PLoS Biol.">
        <title>Macronuclear genome sequence of the ciliate Tetrahymena thermophila, a model eukaryote.</title>
        <authorList>
            <person name="Eisen J.A."/>
            <person name="Coyne R.S."/>
            <person name="Wu M."/>
            <person name="Wu D."/>
            <person name="Thiagarajan M."/>
            <person name="Wortman J.R."/>
            <person name="Badger J.H."/>
            <person name="Ren Q."/>
            <person name="Amedeo P."/>
            <person name="Jones K.M."/>
            <person name="Tallon L.J."/>
            <person name="Delcher A.L."/>
            <person name="Salzberg S.L."/>
            <person name="Silva J.C."/>
            <person name="Haas B.J."/>
            <person name="Majoros W.H."/>
            <person name="Farzad M."/>
            <person name="Carlton J.M."/>
            <person name="Smith R.K. Jr."/>
            <person name="Garg J."/>
            <person name="Pearlman R.E."/>
            <person name="Karrer K.M."/>
            <person name="Sun L."/>
            <person name="Manning G."/>
            <person name="Elde N.C."/>
            <person name="Turkewitz A.P."/>
            <person name="Asai D.J."/>
            <person name="Wilkes D.E."/>
            <person name="Wang Y."/>
            <person name="Cai H."/>
            <person name="Collins K."/>
            <person name="Stewart B.A."/>
            <person name="Lee S.R."/>
            <person name="Wilamowska K."/>
            <person name="Weinberg Z."/>
            <person name="Ruzzo W.L."/>
            <person name="Wloga D."/>
            <person name="Gaertig J."/>
            <person name="Frankel J."/>
            <person name="Tsao C.-C."/>
            <person name="Gorovsky M.A."/>
            <person name="Keeling P.J."/>
            <person name="Waller R.F."/>
            <person name="Patron N.J."/>
            <person name="Cherry J.M."/>
            <person name="Stover N.A."/>
            <person name="Krieger C.J."/>
            <person name="del Toro C."/>
            <person name="Ryder H.F."/>
            <person name="Williamson S.C."/>
            <person name="Barbeau R.A."/>
            <person name="Hamilton E.P."/>
            <person name="Orias E."/>
        </authorList>
    </citation>
    <scope>NUCLEOTIDE SEQUENCE [LARGE SCALE GENOMIC DNA]</scope>
    <source>
        <strain evidence="8">SB210</strain>
    </source>
</reference>
<dbReference type="RefSeq" id="XP_012654521.1">
    <property type="nucleotide sequence ID" value="XM_012799067.1"/>
</dbReference>
<dbReference type="GO" id="GO:0005776">
    <property type="term" value="C:autophagosome"/>
    <property type="evidence" value="ECO:0007669"/>
    <property type="project" value="TreeGrafter"/>
</dbReference>
<dbReference type="SMART" id="SM00220">
    <property type="entry name" value="S_TKc"/>
    <property type="match status" value="1"/>
</dbReference>
<dbReference type="PROSITE" id="PS50011">
    <property type="entry name" value="PROTEIN_KINASE_DOM"/>
    <property type="match status" value="1"/>
</dbReference>
<evidence type="ECO:0000256" key="4">
    <source>
        <dbReference type="ARBA" id="ARBA00022840"/>
    </source>
</evidence>
<dbReference type="PROSITE" id="PS00108">
    <property type="entry name" value="PROTEIN_KINASE_ST"/>
    <property type="match status" value="1"/>
</dbReference>
<dbReference type="EMBL" id="GG662587">
    <property type="protein sequence ID" value="EWS72954.1"/>
    <property type="molecule type" value="Genomic_DNA"/>
</dbReference>
<keyword evidence="3 7" id="KW-0418">Kinase</keyword>
<evidence type="ECO:0000256" key="5">
    <source>
        <dbReference type="SAM" id="MobiDB-lite"/>
    </source>
</evidence>
<dbReference type="InterPro" id="IPR045269">
    <property type="entry name" value="Atg1-like"/>
</dbReference>
<accession>W7XI35</accession>
<dbReference type="AlphaFoldDB" id="W7XI35"/>
<evidence type="ECO:0000259" key="6">
    <source>
        <dbReference type="PROSITE" id="PS50011"/>
    </source>
</evidence>
<keyword evidence="4" id="KW-0067">ATP-binding</keyword>
<dbReference type="InterPro" id="IPR011009">
    <property type="entry name" value="Kinase-like_dom_sf"/>
</dbReference>
<dbReference type="InterPro" id="IPR000719">
    <property type="entry name" value="Prot_kinase_dom"/>
</dbReference>
<evidence type="ECO:0000313" key="7">
    <source>
        <dbReference type="EMBL" id="EWS72954.1"/>
    </source>
</evidence>
<organism evidence="7 8">
    <name type="scientific">Tetrahymena thermophila (strain SB210)</name>
    <dbReference type="NCBI Taxonomy" id="312017"/>
    <lineage>
        <taxon>Eukaryota</taxon>
        <taxon>Sar</taxon>
        <taxon>Alveolata</taxon>
        <taxon>Ciliophora</taxon>
        <taxon>Intramacronucleata</taxon>
        <taxon>Oligohymenophorea</taxon>
        <taxon>Hymenostomatida</taxon>
        <taxon>Tetrahymenina</taxon>
        <taxon>Tetrahymenidae</taxon>
        <taxon>Tetrahymena</taxon>
    </lineage>
</organism>
<dbReference type="PANTHER" id="PTHR24348">
    <property type="entry name" value="SERINE/THREONINE-PROTEIN KINASE UNC-51-RELATED"/>
    <property type="match status" value="1"/>
</dbReference>
<dbReference type="GO" id="GO:0000407">
    <property type="term" value="C:phagophore assembly site"/>
    <property type="evidence" value="ECO:0007669"/>
    <property type="project" value="TreeGrafter"/>
</dbReference>
<dbReference type="SUPFAM" id="SSF56112">
    <property type="entry name" value="Protein kinase-like (PK-like)"/>
    <property type="match status" value="1"/>
</dbReference>
<dbReference type="PANTHER" id="PTHR24348:SF22">
    <property type="entry name" value="NON-SPECIFIC SERINE_THREONINE PROTEIN KINASE"/>
    <property type="match status" value="1"/>
</dbReference>
<dbReference type="GO" id="GO:0005829">
    <property type="term" value="C:cytosol"/>
    <property type="evidence" value="ECO:0007669"/>
    <property type="project" value="TreeGrafter"/>
</dbReference>
<gene>
    <name evidence="7" type="ORF">TTHERM_000486979</name>
</gene>
<evidence type="ECO:0000313" key="8">
    <source>
        <dbReference type="Proteomes" id="UP000009168"/>
    </source>
</evidence>
<keyword evidence="1" id="KW-0808">Transferase</keyword>
<dbReference type="InParanoid" id="W7XI35"/>
<dbReference type="InterPro" id="IPR008271">
    <property type="entry name" value="Ser/Thr_kinase_AS"/>
</dbReference>
<sequence length="547" mass="63783">MINLKHVGSESDSLKDQFLINLDNMVGKGSYGKVYLAYNCEDYQNQQLNNPICAKEIPRGLISDKIVKSIRNEAQIQMSSKSPRVLKMYSFKQTKSNVYFFLEYCPDGDLKQLIYNSNLTEKQIIYLFGQIAQALNELKDERVYHRDLKPENILIKDGGIKIADFGFSKIVTEFTKNNTQVGTPLYMSPQALSSSYYDLEKNDVWSAGCLLYEMVYKKLPWKVNIDTSVGGLFQIISTGNINFPKEVNVSQELKELINLMLEVDEEGRLDWDDIINKEIIKKSQQDQAIKGQIQQIALNNRQKLLNEQIAKQQQLMAQKQQQQKCQQQQENQSQAQLKKAGSNVENVNSDEDEDIFESSNDYQQENISLKIQDDTPQIWKIIQMHRALYKQIQANLQESSEKFNFLICLKHEEFSLCKKYVALAEKQKNKLDSNIYDQIQFLIQDIQKGNQYKELQQNLQQLINITKQNVIINKENYLSILQNTYLKYKQKELETIKTKSEQEQHFTLLLLSKIKFIAYHDYEYRGSYKISNLDELQTSQLLNYIIV</sequence>
<dbReference type="OrthoDB" id="291146at2759"/>
<dbReference type="GO" id="GO:0016020">
    <property type="term" value="C:membrane"/>
    <property type="evidence" value="ECO:0007669"/>
    <property type="project" value="TreeGrafter"/>
</dbReference>
<dbReference type="Proteomes" id="UP000009168">
    <property type="component" value="Unassembled WGS sequence"/>
</dbReference>
<dbReference type="GO" id="GO:0005524">
    <property type="term" value="F:ATP binding"/>
    <property type="evidence" value="ECO:0007669"/>
    <property type="project" value="UniProtKB-KW"/>
</dbReference>
<feature type="domain" description="Protein kinase" evidence="6">
    <location>
        <begin position="20"/>
        <end position="280"/>
    </location>
</feature>
<feature type="region of interest" description="Disordered" evidence="5">
    <location>
        <begin position="326"/>
        <end position="359"/>
    </location>
</feature>
<proteinExistence type="predicted"/>
<dbReference type="Pfam" id="PF00069">
    <property type="entry name" value="Pkinase"/>
    <property type="match status" value="1"/>
</dbReference>
<dbReference type="STRING" id="312017.W7XI35"/>
<evidence type="ECO:0000256" key="2">
    <source>
        <dbReference type="ARBA" id="ARBA00022741"/>
    </source>
</evidence>
<dbReference type="GO" id="GO:0010506">
    <property type="term" value="P:regulation of autophagy"/>
    <property type="evidence" value="ECO:0007669"/>
    <property type="project" value="InterPro"/>
</dbReference>
<dbReference type="GO" id="GO:0004674">
    <property type="term" value="F:protein serine/threonine kinase activity"/>
    <property type="evidence" value="ECO:0007669"/>
    <property type="project" value="InterPro"/>
</dbReference>
<dbReference type="GO" id="GO:0000045">
    <property type="term" value="P:autophagosome assembly"/>
    <property type="evidence" value="ECO:0007669"/>
    <property type="project" value="TreeGrafter"/>
</dbReference>
<dbReference type="Gene3D" id="1.10.510.10">
    <property type="entry name" value="Transferase(Phosphotransferase) domain 1"/>
    <property type="match status" value="1"/>
</dbReference>